<evidence type="ECO:0000313" key="1">
    <source>
        <dbReference type="EMBL" id="CAL1399850.1"/>
    </source>
</evidence>
<sequence>MAALLLTIGIPHSRGVQCCKEEVRMNKLKAKMVLKKQSISQDFADGFMALADIRDRKRNLSSAILDK</sequence>
<dbReference type="AlphaFoldDB" id="A0AAV2FQH7"/>
<dbReference type="Proteomes" id="UP001497516">
    <property type="component" value="Chromosome 7"/>
</dbReference>
<evidence type="ECO:0000313" key="2">
    <source>
        <dbReference type="Proteomes" id="UP001497516"/>
    </source>
</evidence>
<proteinExistence type="predicted"/>
<keyword evidence="2" id="KW-1185">Reference proteome</keyword>
<protein>
    <submittedName>
        <fullName evidence="1">Uncharacterized protein</fullName>
    </submittedName>
</protein>
<reference evidence="1 2" key="1">
    <citation type="submission" date="2024-04" db="EMBL/GenBank/DDBJ databases">
        <authorList>
            <person name="Fracassetti M."/>
        </authorList>
    </citation>
    <scope>NUCLEOTIDE SEQUENCE [LARGE SCALE GENOMIC DNA]</scope>
</reference>
<gene>
    <name evidence="1" type="ORF">LTRI10_LOCUS40017</name>
</gene>
<organism evidence="1 2">
    <name type="scientific">Linum trigynum</name>
    <dbReference type="NCBI Taxonomy" id="586398"/>
    <lineage>
        <taxon>Eukaryota</taxon>
        <taxon>Viridiplantae</taxon>
        <taxon>Streptophyta</taxon>
        <taxon>Embryophyta</taxon>
        <taxon>Tracheophyta</taxon>
        <taxon>Spermatophyta</taxon>
        <taxon>Magnoliopsida</taxon>
        <taxon>eudicotyledons</taxon>
        <taxon>Gunneridae</taxon>
        <taxon>Pentapetalae</taxon>
        <taxon>rosids</taxon>
        <taxon>fabids</taxon>
        <taxon>Malpighiales</taxon>
        <taxon>Linaceae</taxon>
        <taxon>Linum</taxon>
    </lineage>
</organism>
<accession>A0AAV2FQH7</accession>
<name>A0AAV2FQH7_9ROSI</name>
<dbReference type="EMBL" id="OZ034820">
    <property type="protein sequence ID" value="CAL1399850.1"/>
    <property type="molecule type" value="Genomic_DNA"/>
</dbReference>